<evidence type="ECO:0000313" key="2">
    <source>
        <dbReference type="Proteomes" id="UP001597441"/>
    </source>
</evidence>
<reference evidence="2" key="1">
    <citation type="journal article" date="2019" name="Int. J. Syst. Evol. Microbiol.">
        <title>The Global Catalogue of Microorganisms (GCM) 10K type strain sequencing project: providing services to taxonomists for standard genome sequencing and annotation.</title>
        <authorList>
            <consortium name="The Broad Institute Genomics Platform"/>
            <consortium name="The Broad Institute Genome Sequencing Center for Infectious Disease"/>
            <person name="Wu L."/>
            <person name="Ma J."/>
        </authorList>
    </citation>
    <scope>NUCLEOTIDE SEQUENCE [LARGE SCALE GENOMIC DNA]</scope>
    <source>
        <strain evidence="2">KCTC 42903</strain>
    </source>
</reference>
<keyword evidence="2" id="KW-1185">Reference proteome</keyword>
<comment type="caution">
    <text evidence="1">The sequence shown here is derived from an EMBL/GenBank/DDBJ whole genome shotgun (WGS) entry which is preliminary data.</text>
</comment>
<sequence>MCATDKLNDKEALNAFNKKVVSATQHLQAYIKHRLYIAESKGIIPKNMYASNDFIDEAIAKFYEGGYDMDMDAFAIKIKLFKIVDADLNELFEKEAFHQQTLSTNDILEEELDGLEEHFTVDEDFDFIMNEELNDISYKQDHKHKHLFIYDNENTSIQNALEVEDMSALNNKNILGKFYTLLPLKVSEIVDLFVFGRLDYDEVAQVKNIEAKRVKRILNLTIESLKERLG</sequence>
<gene>
    <name evidence="1" type="ORF">ACFSQS_03445</name>
</gene>
<proteinExistence type="predicted"/>
<evidence type="ECO:0000313" key="1">
    <source>
        <dbReference type="EMBL" id="MFD2534149.1"/>
    </source>
</evidence>
<dbReference type="RefSeq" id="WP_388014136.1">
    <property type="nucleotide sequence ID" value="NZ_JBHUDT010000001.1"/>
</dbReference>
<protein>
    <recommendedName>
        <fullName evidence="3">RNA polymerase sigma-70 region 4 domain-containing protein</fullName>
    </recommendedName>
</protein>
<dbReference type="EMBL" id="JBHULK010000001">
    <property type="protein sequence ID" value="MFD2534149.1"/>
    <property type="molecule type" value="Genomic_DNA"/>
</dbReference>
<evidence type="ECO:0008006" key="3">
    <source>
        <dbReference type="Google" id="ProtNLM"/>
    </source>
</evidence>
<dbReference type="Proteomes" id="UP001597441">
    <property type="component" value="Unassembled WGS sequence"/>
</dbReference>
<accession>A0ABW5JN87</accession>
<dbReference type="InterPro" id="IPR013324">
    <property type="entry name" value="RNA_pol_sigma_r3/r4-like"/>
</dbReference>
<name>A0ABW5JN87_9FLAO</name>
<dbReference type="SUPFAM" id="SSF88659">
    <property type="entry name" value="Sigma3 and sigma4 domains of RNA polymerase sigma factors"/>
    <property type="match status" value="1"/>
</dbReference>
<organism evidence="1 2">
    <name type="scientific">Gelatiniphilus marinus</name>
    <dbReference type="NCBI Taxonomy" id="1759464"/>
    <lineage>
        <taxon>Bacteria</taxon>
        <taxon>Pseudomonadati</taxon>
        <taxon>Bacteroidota</taxon>
        <taxon>Flavobacteriia</taxon>
        <taxon>Flavobacteriales</taxon>
        <taxon>Flavobacteriaceae</taxon>
        <taxon>Gelatiniphilus</taxon>
    </lineage>
</organism>